<evidence type="ECO:0000313" key="1">
    <source>
        <dbReference type="EMBL" id="JAD98079.1"/>
    </source>
</evidence>
<sequence length="80" mass="9205">MHSIIQREKKKLFISTVHCQRGVLYFRCPIGFGETLNTRKSWASIQEQNWFVPRNLGSEISFSYLHAARFTGTGSRACLP</sequence>
<dbReference type="AlphaFoldDB" id="A0A0A9EBG4"/>
<proteinExistence type="predicted"/>
<accession>A0A0A9EBG4</accession>
<reference evidence="1" key="2">
    <citation type="journal article" date="2015" name="Data Brief">
        <title>Shoot transcriptome of the giant reed, Arundo donax.</title>
        <authorList>
            <person name="Barrero R.A."/>
            <person name="Guerrero F.D."/>
            <person name="Moolhuijzen P."/>
            <person name="Goolsby J.A."/>
            <person name="Tidwell J."/>
            <person name="Bellgard S.E."/>
            <person name="Bellgard M.I."/>
        </authorList>
    </citation>
    <scope>NUCLEOTIDE SEQUENCE</scope>
    <source>
        <tissue evidence="1">Shoot tissue taken approximately 20 cm above the soil surface</tissue>
    </source>
</reference>
<dbReference type="EMBL" id="GBRH01199816">
    <property type="protein sequence ID" value="JAD98079.1"/>
    <property type="molecule type" value="Transcribed_RNA"/>
</dbReference>
<protein>
    <submittedName>
        <fullName evidence="1">Uncharacterized protein</fullName>
    </submittedName>
</protein>
<organism evidence="1">
    <name type="scientific">Arundo donax</name>
    <name type="common">Giant reed</name>
    <name type="synonym">Donax arundinaceus</name>
    <dbReference type="NCBI Taxonomy" id="35708"/>
    <lineage>
        <taxon>Eukaryota</taxon>
        <taxon>Viridiplantae</taxon>
        <taxon>Streptophyta</taxon>
        <taxon>Embryophyta</taxon>
        <taxon>Tracheophyta</taxon>
        <taxon>Spermatophyta</taxon>
        <taxon>Magnoliopsida</taxon>
        <taxon>Liliopsida</taxon>
        <taxon>Poales</taxon>
        <taxon>Poaceae</taxon>
        <taxon>PACMAD clade</taxon>
        <taxon>Arundinoideae</taxon>
        <taxon>Arundineae</taxon>
        <taxon>Arundo</taxon>
    </lineage>
</organism>
<reference evidence="1" key="1">
    <citation type="submission" date="2014-09" db="EMBL/GenBank/DDBJ databases">
        <authorList>
            <person name="Magalhaes I.L.F."/>
            <person name="Oliveira U."/>
            <person name="Santos F.R."/>
            <person name="Vidigal T.H.D.A."/>
            <person name="Brescovit A.D."/>
            <person name="Santos A.J."/>
        </authorList>
    </citation>
    <scope>NUCLEOTIDE SEQUENCE</scope>
    <source>
        <tissue evidence="1">Shoot tissue taken approximately 20 cm above the soil surface</tissue>
    </source>
</reference>
<name>A0A0A9EBG4_ARUDO</name>